<evidence type="ECO:0000259" key="6">
    <source>
        <dbReference type="Pfam" id="PF00924"/>
    </source>
</evidence>
<accession>A0A841FU20</accession>
<dbReference type="GO" id="GO:0055085">
    <property type="term" value="P:transmembrane transport"/>
    <property type="evidence" value="ECO:0007669"/>
    <property type="project" value="InterPro"/>
</dbReference>
<feature type="transmembrane region" description="Helical" evidence="5">
    <location>
        <begin position="6"/>
        <end position="28"/>
    </location>
</feature>
<reference evidence="7 8" key="1">
    <citation type="submission" date="2020-08" db="EMBL/GenBank/DDBJ databases">
        <title>Genomic Encyclopedia of Type Strains, Phase IV (KMG-IV): sequencing the most valuable type-strain genomes for metagenomic binning, comparative biology and taxonomic classification.</title>
        <authorList>
            <person name="Goeker M."/>
        </authorList>
    </citation>
    <scope>NUCLEOTIDE SEQUENCE [LARGE SCALE GENOMIC DNA]</scope>
    <source>
        <strain evidence="7 8">YIM 65646</strain>
    </source>
</reference>
<feature type="transmembrane region" description="Helical" evidence="5">
    <location>
        <begin position="49"/>
        <end position="70"/>
    </location>
</feature>
<dbReference type="RefSeq" id="WP_184788318.1">
    <property type="nucleotide sequence ID" value="NZ_BONT01000002.1"/>
</dbReference>
<keyword evidence="3 5" id="KW-1133">Transmembrane helix</keyword>
<evidence type="ECO:0000256" key="5">
    <source>
        <dbReference type="SAM" id="Phobius"/>
    </source>
</evidence>
<comment type="caution">
    <text evidence="7">The sequence shown here is derived from an EMBL/GenBank/DDBJ whole genome shotgun (WGS) entry which is preliminary data.</text>
</comment>
<feature type="transmembrane region" description="Helical" evidence="5">
    <location>
        <begin position="82"/>
        <end position="106"/>
    </location>
</feature>
<organism evidence="7 8">
    <name type="scientific">Phytomonospora endophytica</name>
    <dbReference type="NCBI Taxonomy" id="714109"/>
    <lineage>
        <taxon>Bacteria</taxon>
        <taxon>Bacillati</taxon>
        <taxon>Actinomycetota</taxon>
        <taxon>Actinomycetes</taxon>
        <taxon>Micromonosporales</taxon>
        <taxon>Micromonosporaceae</taxon>
        <taxon>Phytomonospora</taxon>
    </lineage>
</organism>
<feature type="transmembrane region" description="Helical" evidence="5">
    <location>
        <begin position="154"/>
        <end position="173"/>
    </location>
</feature>
<keyword evidence="4 5" id="KW-0472">Membrane</keyword>
<comment type="subcellular location">
    <subcellularLocation>
        <location evidence="1">Membrane</location>
    </subcellularLocation>
</comment>
<keyword evidence="8" id="KW-1185">Reference proteome</keyword>
<dbReference type="Gene3D" id="1.10.287.1260">
    <property type="match status" value="1"/>
</dbReference>
<dbReference type="InterPro" id="IPR006685">
    <property type="entry name" value="MscS_channel_2nd"/>
</dbReference>
<evidence type="ECO:0000256" key="4">
    <source>
        <dbReference type="ARBA" id="ARBA00023136"/>
    </source>
</evidence>
<feature type="domain" description="Mechanosensitive ion channel MscS" evidence="6">
    <location>
        <begin position="177"/>
        <end position="241"/>
    </location>
</feature>
<evidence type="ECO:0000256" key="1">
    <source>
        <dbReference type="ARBA" id="ARBA00004370"/>
    </source>
</evidence>
<proteinExistence type="predicted"/>
<dbReference type="PANTHER" id="PTHR30566:SF25">
    <property type="entry name" value="INNER MEMBRANE PROTEIN"/>
    <property type="match status" value="1"/>
</dbReference>
<dbReference type="Pfam" id="PF00924">
    <property type="entry name" value="MS_channel_2nd"/>
    <property type="match status" value="1"/>
</dbReference>
<evidence type="ECO:0000256" key="3">
    <source>
        <dbReference type="ARBA" id="ARBA00022989"/>
    </source>
</evidence>
<gene>
    <name evidence="7" type="ORF">HNR73_003327</name>
</gene>
<evidence type="ECO:0000313" key="7">
    <source>
        <dbReference type="EMBL" id="MBB6035470.1"/>
    </source>
</evidence>
<dbReference type="InterPro" id="IPR023408">
    <property type="entry name" value="MscS_beta-dom_sf"/>
</dbReference>
<dbReference type="SUPFAM" id="SSF50182">
    <property type="entry name" value="Sm-like ribonucleoproteins"/>
    <property type="match status" value="1"/>
</dbReference>
<keyword evidence="2 5" id="KW-0812">Transmembrane</keyword>
<evidence type="ECO:0000256" key="2">
    <source>
        <dbReference type="ARBA" id="ARBA00022692"/>
    </source>
</evidence>
<protein>
    <recommendedName>
        <fullName evidence="6">Mechanosensitive ion channel MscS domain-containing protein</fullName>
    </recommendedName>
</protein>
<dbReference type="EMBL" id="JACHGT010000006">
    <property type="protein sequence ID" value="MBB6035470.1"/>
    <property type="molecule type" value="Genomic_DNA"/>
</dbReference>
<dbReference type="Proteomes" id="UP000548476">
    <property type="component" value="Unassembled WGS sequence"/>
</dbReference>
<dbReference type="InterPro" id="IPR010920">
    <property type="entry name" value="LSM_dom_sf"/>
</dbReference>
<dbReference type="AlphaFoldDB" id="A0A841FU20"/>
<dbReference type="PANTHER" id="PTHR30566">
    <property type="entry name" value="YNAI-RELATED MECHANOSENSITIVE ION CHANNEL"/>
    <property type="match status" value="1"/>
</dbReference>
<name>A0A841FU20_9ACTN</name>
<sequence>MSEFAEFALSIGVVILAVGFTVAIVASSRWLARKYGKPGSTTARLADEAYLPAQVALALIAVRIILPKIWSWEWRPVIDHVLTLAIFGTVAWLLIALLHVVEGMIMKRVDKPGESLTERRQRTQIILIRRISVAGILVLAVSAALLTFPMVRTIGVSILASAGILGIVLGLAAQSWLKGLFAGLQLAFGDALRIGDVVVVQSEWGHVEEITLTYVVVRIWDKRRLVLPTTFFTENPYHTWTRSTVDILGTVELDVDFTLPLEPVREELQRLARECEYWDGDTATLQVTDAVHGRMRLRAVVSAADGSVVWDLRCHVREGLVNWIRDNHPASLPKTRAELTGERSL</sequence>
<evidence type="ECO:0000313" key="8">
    <source>
        <dbReference type="Proteomes" id="UP000548476"/>
    </source>
</evidence>
<dbReference type="Gene3D" id="2.30.30.60">
    <property type="match status" value="1"/>
</dbReference>
<dbReference type="GO" id="GO:0016020">
    <property type="term" value="C:membrane"/>
    <property type="evidence" value="ECO:0007669"/>
    <property type="project" value="UniProtKB-SubCell"/>
</dbReference>
<feature type="transmembrane region" description="Helical" evidence="5">
    <location>
        <begin position="127"/>
        <end position="148"/>
    </location>
</feature>